<protein>
    <submittedName>
        <fullName evidence="2">Gliding motility-associated-like protein</fullName>
    </submittedName>
</protein>
<dbReference type="InterPro" id="IPR013783">
    <property type="entry name" value="Ig-like_fold"/>
</dbReference>
<dbReference type="Pfam" id="PF13585">
    <property type="entry name" value="CHU_C"/>
    <property type="match status" value="1"/>
</dbReference>
<comment type="caution">
    <text evidence="2">The sequence shown here is derived from an EMBL/GenBank/DDBJ whole genome shotgun (WGS) entry which is preliminary data.</text>
</comment>
<dbReference type="AlphaFoldDB" id="A0A562UCF9"/>
<dbReference type="EMBL" id="VLLI01000002">
    <property type="protein sequence ID" value="TWJ03239.1"/>
    <property type="molecule type" value="Genomic_DNA"/>
</dbReference>
<feature type="signal peptide" evidence="1">
    <location>
        <begin position="1"/>
        <end position="28"/>
    </location>
</feature>
<dbReference type="OrthoDB" id="1652165at2"/>
<dbReference type="Gene3D" id="2.60.40.2700">
    <property type="match status" value="1"/>
</dbReference>
<dbReference type="RefSeq" id="WP_144909797.1">
    <property type="nucleotide sequence ID" value="NZ_VLLI01000002.1"/>
</dbReference>
<dbReference type="Proteomes" id="UP000317010">
    <property type="component" value="Unassembled WGS sequence"/>
</dbReference>
<dbReference type="Gene3D" id="2.60.120.260">
    <property type="entry name" value="Galactose-binding domain-like"/>
    <property type="match status" value="1"/>
</dbReference>
<organism evidence="2 3">
    <name type="scientific">Mucilaginibacter frigoritolerans</name>
    <dbReference type="NCBI Taxonomy" id="652788"/>
    <lineage>
        <taxon>Bacteria</taxon>
        <taxon>Pseudomonadati</taxon>
        <taxon>Bacteroidota</taxon>
        <taxon>Sphingobacteriia</taxon>
        <taxon>Sphingobacteriales</taxon>
        <taxon>Sphingobacteriaceae</taxon>
        <taxon>Mucilaginibacter</taxon>
    </lineage>
</organism>
<accession>A0A562UCF9</accession>
<gene>
    <name evidence="2" type="ORF">JN11_00776</name>
</gene>
<feature type="chain" id="PRO_5021750394" evidence="1">
    <location>
        <begin position="29"/>
        <end position="640"/>
    </location>
</feature>
<proteinExistence type="predicted"/>
<keyword evidence="1" id="KW-0732">Signal</keyword>
<evidence type="ECO:0000256" key="1">
    <source>
        <dbReference type="SAM" id="SignalP"/>
    </source>
</evidence>
<evidence type="ECO:0000313" key="3">
    <source>
        <dbReference type="Proteomes" id="UP000317010"/>
    </source>
</evidence>
<evidence type="ECO:0000313" key="2">
    <source>
        <dbReference type="EMBL" id="TWJ03239.1"/>
    </source>
</evidence>
<dbReference type="NCBIfam" id="TIGR04131">
    <property type="entry name" value="Bac_Flav_CTERM"/>
    <property type="match status" value="1"/>
</dbReference>
<sequence>MEKSKNIAKALLLTIVLMLCLNINNSFAQSLGDPVVDITFGSGTATHSGALPADSGSTSYTYTSADFPSDGYYTIESTTNSPNVWWTTTDHTGNTGGYMMVVNASVSKTDYFYKREVDGLCGGTTYQFGAWMGNLLRYSDLSPPDIIFSIETTDGTVIQSYDTGPIAQRKDAFKWIQFVFDFTLPANTSNIIIKMTNNSNGGAPANDLALDDITFRPYGPSLVAGFSSSSLSSITSCAGQTTPYTLTVAPVSGYTSPAYQWQINNGTSWTDIPGATSLSYTADPTTVGTYEYRLASAEASNIGSASCRVVSNVLTIVIDDTPSSTATANTPLCVGNTLSLTASTGTGYSWTGPNGFTSSIQNPSIDNITAAAAGDYTVIVTSGNCSSSAAVTVNVYAQPVANAGTDVTICQGDNTTLNASGGTSYSWSPTKGLSDPTIADPVASPTDTTAYVVTVSNTNACTATDTVMINVLKKPVANAGANKEITQGQSVTLNGTAKGTDVTYYWTPDTYLSSTTVLNPVATPPADITYTLHVTSTVGCGDDATADVFIRVYKEITIPNTFTPNGDGINDTWDITALDTYPESVTQIFDRYGSLVFASTGYSKAWNGTYNNKNVPVGTYYYLIDLKNGHKYSGWVLVVR</sequence>
<dbReference type="Gene3D" id="2.60.40.10">
    <property type="entry name" value="Immunoglobulins"/>
    <property type="match status" value="3"/>
</dbReference>
<dbReference type="InterPro" id="IPR026341">
    <property type="entry name" value="T9SS_type_B"/>
</dbReference>
<name>A0A562UCF9_9SPHI</name>
<reference evidence="2 3" key="1">
    <citation type="submission" date="2019-07" db="EMBL/GenBank/DDBJ databases">
        <title>Genomic Encyclopedia of Archaeal and Bacterial Type Strains, Phase II (KMG-II): from individual species to whole genera.</title>
        <authorList>
            <person name="Goeker M."/>
        </authorList>
    </citation>
    <scope>NUCLEOTIDE SEQUENCE [LARGE SCALE GENOMIC DNA]</scope>
    <source>
        <strain evidence="2 3">ATCC BAA-1854</strain>
    </source>
</reference>
<keyword evidence="3" id="KW-1185">Reference proteome</keyword>